<accession>A0A1G6CWH1</accession>
<dbReference type="InterPro" id="IPR018511">
    <property type="entry name" value="Hemolysin-typ_Ca-bd_CS"/>
</dbReference>
<gene>
    <name evidence="1" type="ORF">SAMN02982931_02847</name>
</gene>
<dbReference type="GO" id="GO:0005509">
    <property type="term" value="F:calcium ion binding"/>
    <property type="evidence" value="ECO:0007669"/>
    <property type="project" value="InterPro"/>
</dbReference>
<keyword evidence="2" id="KW-1185">Reference proteome</keyword>
<evidence type="ECO:0000313" key="2">
    <source>
        <dbReference type="Proteomes" id="UP000199071"/>
    </source>
</evidence>
<name>A0A1G6CWH1_9HYPH</name>
<dbReference type="AlphaFoldDB" id="A0A1G6CWH1"/>
<proteinExistence type="predicted"/>
<dbReference type="PROSITE" id="PS00330">
    <property type="entry name" value="HEMOLYSIN_CALCIUM"/>
    <property type="match status" value="1"/>
</dbReference>
<dbReference type="STRING" id="665467.SAMN02982931_02847"/>
<dbReference type="Gene3D" id="2.150.10.10">
    <property type="entry name" value="Serralysin-like metalloprotease, C-terminal"/>
    <property type="match status" value="1"/>
</dbReference>
<dbReference type="PRINTS" id="PR00313">
    <property type="entry name" value="CABNDNGRPT"/>
</dbReference>
<dbReference type="InterPro" id="IPR011049">
    <property type="entry name" value="Serralysin-like_metalloprot_C"/>
</dbReference>
<organism evidence="1 2">
    <name type="scientific">Bauldia litoralis</name>
    <dbReference type="NCBI Taxonomy" id="665467"/>
    <lineage>
        <taxon>Bacteria</taxon>
        <taxon>Pseudomonadati</taxon>
        <taxon>Pseudomonadota</taxon>
        <taxon>Alphaproteobacteria</taxon>
        <taxon>Hyphomicrobiales</taxon>
        <taxon>Kaistiaceae</taxon>
        <taxon>Bauldia</taxon>
    </lineage>
</organism>
<evidence type="ECO:0000313" key="1">
    <source>
        <dbReference type="EMBL" id="SDB37267.1"/>
    </source>
</evidence>
<dbReference type="InterPro" id="IPR001343">
    <property type="entry name" value="Hemolysn_Ca-bd"/>
</dbReference>
<dbReference type="Proteomes" id="UP000199071">
    <property type="component" value="Unassembled WGS sequence"/>
</dbReference>
<sequence>MTTFVGSDTSDDKYLGNETVMYGLGGNDILDADEGSLAFSLYGGEGNDIVRGYNEDDYIFGGAGDDILCGFYGKDWLVGGPGDDQFWFESVQGGPSKIADFDMGEDIIGFDKFAFKKLGGDGTLKKAKFYLGDKAHDRSDRVVYDPDSGKLMYVRMVVSQAARS</sequence>
<reference evidence="1 2" key="1">
    <citation type="submission" date="2016-10" db="EMBL/GenBank/DDBJ databases">
        <authorList>
            <person name="de Groot N.N."/>
        </authorList>
    </citation>
    <scope>NUCLEOTIDE SEQUENCE [LARGE SCALE GENOMIC DNA]</scope>
    <source>
        <strain evidence="1 2">ATCC 35022</strain>
    </source>
</reference>
<dbReference type="SUPFAM" id="SSF51120">
    <property type="entry name" value="beta-Roll"/>
    <property type="match status" value="1"/>
</dbReference>
<dbReference type="RefSeq" id="WP_090877095.1">
    <property type="nucleotide sequence ID" value="NZ_FMXQ01000005.1"/>
</dbReference>
<dbReference type="Pfam" id="PF00353">
    <property type="entry name" value="HemolysinCabind"/>
    <property type="match status" value="3"/>
</dbReference>
<dbReference type="OrthoDB" id="733404at2"/>
<protein>
    <submittedName>
        <fullName evidence="1">Hemolysin-type calcium-binding repeat-containing protein</fullName>
    </submittedName>
</protein>
<dbReference type="EMBL" id="FMXQ01000005">
    <property type="protein sequence ID" value="SDB37267.1"/>
    <property type="molecule type" value="Genomic_DNA"/>
</dbReference>